<keyword evidence="1" id="KW-0732">Signal</keyword>
<dbReference type="AlphaFoldDB" id="A0AAJ0I4C7"/>
<comment type="caution">
    <text evidence="2">The sequence shown here is derived from an EMBL/GenBank/DDBJ whole genome shotgun (WGS) entry which is preliminary data.</text>
</comment>
<dbReference type="RefSeq" id="XP_062691235.1">
    <property type="nucleotide sequence ID" value="XM_062837553.1"/>
</dbReference>
<protein>
    <submittedName>
        <fullName evidence="2">Uncharacterized protein</fullName>
    </submittedName>
</protein>
<dbReference type="EMBL" id="JAULSX010000006">
    <property type="protein sequence ID" value="KAK3489528.1"/>
    <property type="molecule type" value="Genomic_DNA"/>
</dbReference>
<evidence type="ECO:0000256" key="1">
    <source>
        <dbReference type="SAM" id="SignalP"/>
    </source>
</evidence>
<name>A0AAJ0I4C7_9PEZI</name>
<evidence type="ECO:0000313" key="2">
    <source>
        <dbReference type="EMBL" id="KAK3489528.1"/>
    </source>
</evidence>
<feature type="signal peptide" evidence="1">
    <location>
        <begin position="1"/>
        <end position="20"/>
    </location>
</feature>
<keyword evidence="3" id="KW-1185">Reference proteome</keyword>
<proteinExistence type="predicted"/>
<reference evidence="2 3" key="1">
    <citation type="journal article" date="2023" name="Mol. Phylogenet. Evol.">
        <title>Genome-scale phylogeny and comparative genomics of the fungal order Sordariales.</title>
        <authorList>
            <person name="Hensen N."/>
            <person name="Bonometti L."/>
            <person name="Westerberg I."/>
            <person name="Brannstrom I.O."/>
            <person name="Guillou S."/>
            <person name="Cros-Aarteil S."/>
            <person name="Calhoun S."/>
            <person name="Haridas S."/>
            <person name="Kuo A."/>
            <person name="Mondo S."/>
            <person name="Pangilinan J."/>
            <person name="Riley R."/>
            <person name="LaButti K."/>
            <person name="Andreopoulos B."/>
            <person name="Lipzen A."/>
            <person name="Chen C."/>
            <person name="Yan M."/>
            <person name="Daum C."/>
            <person name="Ng V."/>
            <person name="Clum A."/>
            <person name="Steindorff A."/>
            <person name="Ohm R.A."/>
            <person name="Martin F."/>
            <person name="Silar P."/>
            <person name="Natvig D.O."/>
            <person name="Lalanne C."/>
            <person name="Gautier V."/>
            <person name="Ament-Velasquez S.L."/>
            <person name="Kruys A."/>
            <person name="Hutchinson M.I."/>
            <person name="Powell A.J."/>
            <person name="Barry K."/>
            <person name="Miller A.N."/>
            <person name="Grigoriev I.V."/>
            <person name="Debuchy R."/>
            <person name="Gladieux P."/>
            <person name="Hiltunen Thoren M."/>
            <person name="Johannesson H."/>
        </authorList>
    </citation>
    <scope>NUCLEOTIDE SEQUENCE [LARGE SCALE GENOMIC DNA]</scope>
    <source>
        <strain evidence="2 3">FGSC 10403</strain>
    </source>
</reference>
<dbReference type="Proteomes" id="UP001285908">
    <property type="component" value="Unassembled WGS sequence"/>
</dbReference>
<accession>A0AAJ0I4C7</accession>
<dbReference type="GeneID" id="87875175"/>
<gene>
    <name evidence="2" type="ORF">B0T23DRAFT_385660</name>
</gene>
<feature type="chain" id="PRO_5042584693" evidence="1">
    <location>
        <begin position="21"/>
        <end position="107"/>
    </location>
</feature>
<organism evidence="2 3">
    <name type="scientific">Neurospora hispaniola</name>
    <dbReference type="NCBI Taxonomy" id="588809"/>
    <lineage>
        <taxon>Eukaryota</taxon>
        <taxon>Fungi</taxon>
        <taxon>Dikarya</taxon>
        <taxon>Ascomycota</taxon>
        <taxon>Pezizomycotina</taxon>
        <taxon>Sordariomycetes</taxon>
        <taxon>Sordariomycetidae</taxon>
        <taxon>Sordariales</taxon>
        <taxon>Sordariaceae</taxon>
        <taxon>Neurospora</taxon>
    </lineage>
</organism>
<sequence>MTPLFCLSLPLDLFFPPTHSTYMVSTSLCLFLSSPSDLRRLFSFSSCPFTSPTLMSPSCPEFLFLLLLVLGHLHSISQSARFWLSRIYHTTRDVPITKLITLLCCSR</sequence>
<evidence type="ECO:0000313" key="3">
    <source>
        <dbReference type="Proteomes" id="UP001285908"/>
    </source>
</evidence>